<comment type="caution">
    <text evidence="8">The sequence shown here is derived from an EMBL/GenBank/DDBJ whole genome shotgun (WGS) entry which is preliminary data.</text>
</comment>
<keyword evidence="2 7" id="KW-0812">Transmembrane</keyword>
<dbReference type="EC" id="4.2.2.29" evidence="7"/>
<evidence type="ECO:0000256" key="3">
    <source>
        <dbReference type="ARBA" id="ARBA00022989"/>
    </source>
</evidence>
<evidence type="ECO:0000313" key="8">
    <source>
        <dbReference type="EMBL" id="PIR47151.1"/>
    </source>
</evidence>
<dbReference type="Pfam" id="PF02618">
    <property type="entry name" value="YceG"/>
    <property type="match status" value="1"/>
</dbReference>
<accession>A0A2H0RKS4</accession>
<dbReference type="GO" id="GO:0005886">
    <property type="term" value="C:plasma membrane"/>
    <property type="evidence" value="ECO:0007669"/>
    <property type="project" value="UniProtKB-SubCell"/>
</dbReference>
<sequence length="336" mass="38418">MHRCIKKNTISERDTGCAHFSCASSWAIRIVVILLLAGSTAWAYAATPPSNFPEGRRIIIEEGSSLREIASDLKERDIIRSSLFFEFLVRLLSEDTGVRAGTYFFENGVFSLDLAKHLTRGIFGLDPTRVLIPEGATTREIALVMQHKFPDFDATRFLELAKDKEGYLFPDTYFFLPNTKPEQVIQEMRSNFDRQMADLLDDIASSTKSLHEIVTLASLLEKEAIVSRERKIISGIIQNRLDIDMPLQIDATFRYILGKGSFDLTREDLRHESPYNTYINKGLPPGPIANPGMDSILAAMHPEKTSYFYYLHDRRGRIFYSKDFEGHKRNKFAYLR</sequence>
<keyword evidence="3 7" id="KW-1133">Transmembrane helix</keyword>
<organism evidence="8 9">
    <name type="scientific">Candidatus Vogelbacteria bacterium CG10_big_fil_rev_8_21_14_0_10_45_14</name>
    <dbReference type="NCBI Taxonomy" id="1975042"/>
    <lineage>
        <taxon>Bacteria</taxon>
        <taxon>Candidatus Vogeliibacteriota</taxon>
    </lineage>
</organism>
<reference evidence="8 9" key="1">
    <citation type="submission" date="2017-09" db="EMBL/GenBank/DDBJ databases">
        <title>Depth-based differentiation of microbial function through sediment-hosted aquifers and enrichment of novel symbionts in the deep terrestrial subsurface.</title>
        <authorList>
            <person name="Probst A.J."/>
            <person name="Ladd B."/>
            <person name="Jarett J.K."/>
            <person name="Geller-Mcgrath D.E."/>
            <person name="Sieber C.M."/>
            <person name="Emerson J.B."/>
            <person name="Anantharaman K."/>
            <person name="Thomas B.C."/>
            <person name="Malmstrom R."/>
            <person name="Stieglmeier M."/>
            <person name="Klingl A."/>
            <person name="Woyke T."/>
            <person name="Ryan C.M."/>
            <person name="Banfield J.F."/>
        </authorList>
    </citation>
    <scope>NUCLEOTIDE SEQUENCE [LARGE SCALE GENOMIC DNA]</scope>
    <source>
        <strain evidence="8">CG10_big_fil_rev_8_21_14_0_10_45_14</strain>
    </source>
</reference>
<dbReference type="EMBL" id="PCYL01000005">
    <property type="protein sequence ID" value="PIR47151.1"/>
    <property type="molecule type" value="Genomic_DNA"/>
</dbReference>
<evidence type="ECO:0000256" key="7">
    <source>
        <dbReference type="HAMAP-Rule" id="MF_02065"/>
    </source>
</evidence>
<evidence type="ECO:0000256" key="4">
    <source>
        <dbReference type="ARBA" id="ARBA00023136"/>
    </source>
</evidence>
<evidence type="ECO:0000256" key="1">
    <source>
        <dbReference type="ARBA" id="ARBA00022475"/>
    </source>
</evidence>
<name>A0A2H0RKS4_9BACT</name>
<gene>
    <name evidence="7" type="primary">mltG</name>
    <name evidence="8" type="ORF">COV07_00565</name>
</gene>
<keyword evidence="5 7" id="KW-0456">Lyase</keyword>
<evidence type="ECO:0000313" key="9">
    <source>
        <dbReference type="Proteomes" id="UP000230833"/>
    </source>
</evidence>
<dbReference type="Proteomes" id="UP000230833">
    <property type="component" value="Unassembled WGS sequence"/>
</dbReference>
<dbReference type="NCBIfam" id="TIGR00247">
    <property type="entry name" value="endolytic transglycosylase MltG"/>
    <property type="match status" value="1"/>
</dbReference>
<feature type="site" description="Important for catalytic activity" evidence="7">
    <location>
        <position position="223"/>
    </location>
</feature>
<comment type="function">
    <text evidence="7">Functions as a peptidoglycan terminase that cleaves nascent peptidoglycan strands endolytically to terminate their elongation.</text>
</comment>
<dbReference type="AlphaFoldDB" id="A0A2H0RKS4"/>
<evidence type="ECO:0000256" key="5">
    <source>
        <dbReference type="ARBA" id="ARBA00023239"/>
    </source>
</evidence>
<evidence type="ECO:0000256" key="6">
    <source>
        <dbReference type="ARBA" id="ARBA00023316"/>
    </source>
</evidence>
<dbReference type="Gene3D" id="3.30.1490.480">
    <property type="entry name" value="Endolytic murein transglycosylase"/>
    <property type="match status" value="1"/>
</dbReference>
<comment type="subcellular location">
    <subcellularLocation>
        <location evidence="7">Cell membrane</location>
        <topology evidence="7">Single-pass membrane protein</topology>
    </subcellularLocation>
</comment>
<dbReference type="HAMAP" id="MF_02065">
    <property type="entry name" value="MltG"/>
    <property type="match status" value="1"/>
</dbReference>
<keyword evidence="4 7" id="KW-0472">Membrane</keyword>
<protein>
    <recommendedName>
        <fullName evidence="7">Endolytic murein transglycosylase</fullName>
        <ecNumber evidence="7">4.2.2.29</ecNumber>
    </recommendedName>
    <alternativeName>
        <fullName evidence="7">Peptidoglycan lytic transglycosylase</fullName>
    </alternativeName>
    <alternativeName>
        <fullName evidence="7">Peptidoglycan polymerization terminase</fullName>
    </alternativeName>
</protein>
<evidence type="ECO:0000256" key="2">
    <source>
        <dbReference type="ARBA" id="ARBA00022692"/>
    </source>
</evidence>
<dbReference type="PANTHER" id="PTHR30518:SF2">
    <property type="entry name" value="ENDOLYTIC MUREIN TRANSGLYCOSYLASE"/>
    <property type="match status" value="1"/>
</dbReference>
<dbReference type="GO" id="GO:0008932">
    <property type="term" value="F:lytic endotransglycosylase activity"/>
    <property type="evidence" value="ECO:0007669"/>
    <property type="project" value="UniProtKB-UniRule"/>
</dbReference>
<dbReference type="InterPro" id="IPR003770">
    <property type="entry name" value="MLTG-like"/>
</dbReference>
<comment type="catalytic activity">
    <reaction evidence="7">
        <text>a peptidoglycan chain = a peptidoglycan chain with N-acetyl-1,6-anhydromuramyl-[peptide] at the reducing end + a peptidoglycan chain with N-acetylglucosamine at the non-reducing end.</text>
        <dbReference type="EC" id="4.2.2.29"/>
    </reaction>
</comment>
<feature type="transmembrane region" description="Helical" evidence="7">
    <location>
        <begin position="26"/>
        <end position="45"/>
    </location>
</feature>
<dbReference type="GO" id="GO:0071555">
    <property type="term" value="P:cell wall organization"/>
    <property type="evidence" value="ECO:0007669"/>
    <property type="project" value="UniProtKB-KW"/>
</dbReference>
<dbReference type="PANTHER" id="PTHR30518">
    <property type="entry name" value="ENDOLYTIC MUREIN TRANSGLYCOSYLASE"/>
    <property type="match status" value="1"/>
</dbReference>
<keyword evidence="1 7" id="KW-1003">Cell membrane</keyword>
<dbReference type="CDD" id="cd08010">
    <property type="entry name" value="MltG_like"/>
    <property type="match status" value="1"/>
</dbReference>
<keyword evidence="6 7" id="KW-0961">Cell wall biogenesis/degradation</keyword>
<proteinExistence type="inferred from homology"/>
<dbReference type="GO" id="GO:0009252">
    <property type="term" value="P:peptidoglycan biosynthetic process"/>
    <property type="evidence" value="ECO:0007669"/>
    <property type="project" value="UniProtKB-UniRule"/>
</dbReference>
<comment type="similarity">
    <text evidence="7">Belongs to the transglycosylase MltG family.</text>
</comment>